<evidence type="ECO:0000313" key="5">
    <source>
        <dbReference type="Proteomes" id="UP000317652"/>
    </source>
</evidence>
<evidence type="ECO:0000313" key="3">
    <source>
        <dbReference type="EMBL" id="VUS22043.1"/>
    </source>
</evidence>
<feature type="transmembrane region" description="Helical" evidence="1">
    <location>
        <begin position="14"/>
        <end position="31"/>
    </location>
</feature>
<accession>A0A564GQK1</accession>
<proteinExistence type="predicted"/>
<protein>
    <recommendedName>
        <fullName evidence="2">Inner membrane protein YgaP-like transmembrane domain-containing protein</fullName>
    </recommendedName>
</protein>
<evidence type="ECO:0000256" key="1">
    <source>
        <dbReference type="SAM" id="Phobius"/>
    </source>
</evidence>
<keyword evidence="1" id="KW-0472">Membrane</keyword>
<organism evidence="4 6">
    <name type="scientific">Klebsiella spallanzanii</name>
    <dbReference type="NCBI Taxonomy" id="2587528"/>
    <lineage>
        <taxon>Bacteria</taxon>
        <taxon>Pseudomonadati</taxon>
        <taxon>Pseudomonadota</taxon>
        <taxon>Gammaproteobacteria</taxon>
        <taxon>Enterobacterales</taxon>
        <taxon>Enterobacteriaceae</taxon>
        <taxon>Klebsiella/Raoultella group</taxon>
        <taxon>Klebsiella</taxon>
    </lineage>
</organism>
<keyword evidence="1" id="KW-0812">Transmembrane</keyword>
<dbReference type="EMBL" id="CABGHF010000045">
    <property type="protein sequence ID" value="VUT04163.1"/>
    <property type="molecule type" value="Genomic_DNA"/>
</dbReference>
<name>A0A564GQK1_9ENTR</name>
<dbReference type="EMBL" id="CABGGS010000001">
    <property type="protein sequence ID" value="VUS22043.1"/>
    <property type="molecule type" value="Genomic_DNA"/>
</dbReference>
<dbReference type="AlphaFoldDB" id="A0A564GQK1"/>
<keyword evidence="1" id="KW-1133">Transmembrane helix</keyword>
<feature type="transmembrane region" description="Helical" evidence="1">
    <location>
        <begin position="37"/>
        <end position="62"/>
    </location>
</feature>
<reference evidence="5 6" key="1">
    <citation type="submission" date="2019-07" db="EMBL/GenBank/DDBJ databases">
        <authorList>
            <person name="Brisse S."/>
            <person name="Rodrigues C."/>
            <person name="Thorpe H."/>
        </authorList>
    </citation>
    <scope>NUCLEOTIDE SEQUENCE [LARGE SCALE GENOMIC DNA]</scope>
    <source>
        <strain evidence="4">SB6408</strain>
        <strain evidence="3">SB6411</strain>
    </source>
</reference>
<dbReference type="Pfam" id="PF11127">
    <property type="entry name" value="YgaP-like_TM"/>
    <property type="match status" value="1"/>
</dbReference>
<evidence type="ECO:0000259" key="2">
    <source>
        <dbReference type="Pfam" id="PF11127"/>
    </source>
</evidence>
<dbReference type="RefSeq" id="WP_139541093.1">
    <property type="nucleotide sequence ID" value="NZ_CABEJC010000039.1"/>
</dbReference>
<evidence type="ECO:0000313" key="4">
    <source>
        <dbReference type="EMBL" id="VUT04163.1"/>
    </source>
</evidence>
<dbReference type="InterPro" id="IPR021309">
    <property type="entry name" value="YgaP-like_TM"/>
</dbReference>
<sequence>MLSFKRNLCLKEQVLRLCFAILAGAGTFYFLEHRLLQILASGVAATLAITACIGFCPAKLIVNKNQGGRL</sequence>
<keyword evidence="5" id="KW-1185">Reference proteome</keyword>
<feature type="domain" description="Inner membrane protein YgaP-like transmembrane" evidence="2">
    <location>
        <begin position="5"/>
        <end position="66"/>
    </location>
</feature>
<evidence type="ECO:0000313" key="6">
    <source>
        <dbReference type="Proteomes" id="UP000318370"/>
    </source>
</evidence>
<dbReference type="Proteomes" id="UP000318370">
    <property type="component" value="Unassembled WGS sequence"/>
</dbReference>
<gene>
    <name evidence="4" type="ORF">SB6408_02164</name>
    <name evidence="3" type="ORF">SB6411_00053</name>
</gene>
<dbReference type="Proteomes" id="UP000317652">
    <property type="component" value="Unassembled WGS sequence"/>
</dbReference>